<gene>
    <name evidence="3" type="ORF">CVLEPA_LOCUS28206</name>
</gene>
<dbReference type="EMBL" id="CAWYQH010000141">
    <property type="protein sequence ID" value="CAK8694878.1"/>
    <property type="molecule type" value="Genomic_DNA"/>
</dbReference>
<evidence type="ECO:0000313" key="3">
    <source>
        <dbReference type="EMBL" id="CAK8694878.1"/>
    </source>
</evidence>
<feature type="region of interest" description="Disordered" evidence="2">
    <location>
        <begin position="701"/>
        <end position="734"/>
    </location>
</feature>
<keyword evidence="1" id="KW-0175">Coiled coil</keyword>
<feature type="region of interest" description="Disordered" evidence="2">
    <location>
        <begin position="266"/>
        <end position="301"/>
    </location>
</feature>
<name>A0ABP0GUY3_CLALP</name>
<comment type="caution">
    <text evidence="3">The sequence shown here is derived from an EMBL/GenBank/DDBJ whole genome shotgun (WGS) entry which is preliminary data.</text>
</comment>
<feature type="compositionally biased region" description="Low complexity" evidence="2">
    <location>
        <begin position="540"/>
        <end position="554"/>
    </location>
</feature>
<accession>A0ABP0GUY3</accession>
<feature type="coiled-coil region" evidence="1">
    <location>
        <begin position="482"/>
        <end position="509"/>
    </location>
</feature>
<feature type="region of interest" description="Disordered" evidence="2">
    <location>
        <begin position="625"/>
        <end position="655"/>
    </location>
</feature>
<feature type="compositionally biased region" description="Polar residues" evidence="2">
    <location>
        <begin position="283"/>
        <end position="293"/>
    </location>
</feature>
<feature type="compositionally biased region" description="Polar residues" evidence="2">
    <location>
        <begin position="158"/>
        <end position="181"/>
    </location>
</feature>
<evidence type="ECO:0000256" key="1">
    <source>
        <dbReference type="SAM" id="Coils"/>
    </source>
</evidence>
<feature type="region of interest" description="Disordered" evidence="2">
    <location>
        <begin position="536"/>
        <end position="580"/>
    </location>
</feature>
<evidence type="ECO:0000313" key="4">
    <source>
        <dbReference type="Proteomes" id="UP001642483"/>
    </source>
</evidence>
<feature type="compositionally biased region" description="Polar residues" evidence="2">
    <location>
        <begin position="414"/>
        <end position="423"/>
    </location>
</feature>
<feature type="compositionally biased region" description="Polar residues" evidence="2">
    <location>
        <begin position="86"/>
        <end position="106"/>
    </location>
</feature>
<protein>
    <submittedName>
        <fullName evidence="3">Uncharacterized protein</fullName>
    </submittedName>
</protein>
<evidence type="ECO:0000256" key="2">
    <source>
        <dbReference type="SAM" id="MobiDB-lite"/>
    </source>
</evidence>
<feature type="region of interest" description="Disordered" evidence="2">
    <location>
        <begin position="394"/>
        <end position="423"/>
    </location>
</feature>
<reference evidence="3 4" key="1">
    <citation type="submission" date="2024-02" db="EMBL/GenBank/DDBJ databases">
        <authorList>
            <person name="Daric V."/>
            <person name="Darras S."/>
        </authorList>
    </citation>
    <scope>NUCLEOTIDE SEQUENCE [LARGE SCALE GENOMIC DNA]</scope>
</reference>
<sequence>MSSLATTAISPPQHLLTTIYRQSWHPVASAQGNYSPKRPMVKDVENIAGSLRKTESPFEPKPSYAKMTKSSIQKRRQSPGGRRVNSRSVTLRSRSEPTQCGKNVPQLSVSSPIRMKSCNETPYTLFTESSLGKAQVTENEVPTSLATWRRRLKTCVTSSSRTEQVKTSGCESPSTASQTPKNRMDVSYASGINGHNLPVSVPNTRFYKLLNFSNPVLATICVQGLNPPVQERAERSRRTSEYTDYSQYSTVAAYDDEHANLKGTISYSSSSEKDPFDEEIDNDVNTSQSFSTRNLEDDSSEVSFPGDLALGSFADDKIAPEMLLNGCRISEKCMATIESKMMPTSRSLTLEDSDISENEISSDGEDDDSLSFEGSEKHGRSCIEKYKQLYERENRSNVAASDPGADKPGDDMQETSYDCQLSESDNKTPAYEFADVFPKKFEKYDIRMLSKLPYDVNWRSVVNLTELCSGSDRKHSQRRHSVNSCKARRAKALEERKSLENLIERLINLDKLQTSTEQRELAIKYHRAHIRSIALKQKTSSGKNLSSSSMQNENKSSDLPASGFSTSRESPRRRSSVPSVNSRLAWVSEMSQGDNSVLEQACKNGDLTLLHDNWLASIKNRIRPTSEANRRFSESSRSGDPGSLSKRGRRPRSRPTLPRYYVYEWSERTKDDRYRLKTSCKVRAQPCATCREKARRMQQSNVAVASQNEPKLRRPSTACSVTSQSPSRPIPSKARGRHQAAVLSSANLPHSTPAITNYHKFSENVDVANFNSTECLNEHMQEILMQKEKLHLLSNSGRNGLPTYLSSAFKVSSIPFNNRPKK</sequence>
<dbReference type="Proteomes" id="UP001642483">
    <property type="component" value="Unassembled WGS sequence"/>
</dbReference>
<feature type="region of interest" description="Disordered" evidence="2">
    <location>
        <begin position="53"/>
        <end position="106"/>
    </location>
</feature>
<organism evidence="3 4">
    <name type="scientific">Clavelina lepadiformis</name>
    <name type="common">Light-bulb sea squirt</name>
    <name type="synonym">Ascidia lepadiformis</name>
    <dbReference type="NCBI Taxonomy" id="159417"/>
    <lineage>
        <taxon>Eukaryota</taxon>
        <taxon>Metazoa</taxon>
        <taxon>Chordata</taxon>
        <taxon>Tunicata</taxon>
        <taxon>Ascidiacea</taxon>
        <taxon>Aplousobranchia</taxon>
        <taxon>Clavelinidae</taxon>
        <taxon>Clavelina</taxon>
    </lineage>
</organism>
<feature type="compositionally biased region" description="Polar residues" evidence="2">
    <location>
        <begin position="717"/>
        <end position="727"/>
    </location>
</feature>
<keyword evidence="4" id="KW-1185">Reference proteome</keyword>
<proteinExistence type="predicted"/>
<feature type="region of interest" description="Disordered" evidence="2">
    <location>
        <begin position="158"/>
        <end position="183"/>
    </location>
</feature>
<feature type="region of interest" description="Disordered" evidence="2">
    <location>
        <begin position="343"/>
        <end position="376"/>
    </location>
</feature>
<feature type="compositionally biased region" description="Acidic residues" evidence="2">
    <location>
        <begin position="351"/>
        <end position="370"/>
    </location>
</feature>